<dbReference type="EMBL" id="JAQOSQ010000001">
    <property type="protein sequence ID" value="MDJ1181796.1"/>
    <property type="molecule type" value="Genomic_DNA"/>
</dbReference>
<evidence type="ECO:0000313" key="1">
    <source>
        <dbReference type="EMBL" id="MDJ1181796.1"/>
    </source>
</evidence>
<sequence length="71" mass="7758">MIKLRLLPYALPELFAQASATRTLTQADCYGLLAAVLEESLLAEERAAVDRLLHAVCKGRIHPVNEISAVL</sequence>
<name>A0ABT7BRI6_9CYAN</name>
<evidence type="ECO:0000313" key="2">
    <source>
        <dbReference type="Proteomes" id="UP001232992"/>
    </source>
</evidence>
<protein>
    <submittedName>
        <fullName evidence="1">Uncharacterized protein</fullName>
    </submittedName>
</protein>
<comment type="caution">
    <text evidence="1">The sequence shown here is derived from an EMBL/GenBank/DDBJ whole genome shotgun (WGS) entry which is preliminary data.</text>
</comment>
<gene>
    <name evidence="1" type="ORF">PMH09_01185</name>
</gene>
<dbReference type="Proteomes" id="UP001232992">
    <property type="component" value="Unassembled WGS sequence"/>
</dbReference>
<keyword evidence="2" id="KW-1185">Reference proteome</keyword>
<proteinExistence type="predicted"/>
<organism evidence="1 2">
    <name type="scientific">Roseofilum casamattae BLCC-M143</name>
    <dbReference type="NCBI Taxonomy" id="3022442"/>
    <lineage>
        <taxon>Bacteria</taxon>
        <taxon>Bacillati</taxon>
        <taxon>Cyanobacteriota</taxon>
        <taxon>Cyanophyceae</taxon>
        <taxon>Desertifilales</taxon>
        <taxon>Desertifilaceae</taxon>
        <taxon>Roseofilum</taxon>
        <taxon>Roseofilum casamattae</taxon>
    </lineage>
</organism>
<dbReference type="RefSeq" id="WP_283756449.1">
    <property type="nucleotide sequence ID" value="NZ_JAQOSQ010000001.1"/>
</dbReference>
<reference evidence="1 2" key="1">
    <citation type="submission" date="2023-01" db="EMBL/GenBank/DDBJ databases">
        <title>Novel diversity within Roseofilum (Cyanobacteria; Desertifilaceae) from marine benthic mats with descriptions of four novel species.</title>
        <authorList>
            <person name="Wang Y."/>
            <person name="Berthold D.E."/>
            <person name="Hu J."/>
            <person name="Lefler F.W."/>
            <person name="Laughinghouse H.D. IV."/>
        </authorList>
    </citation>
    <scope>NUCLEOTIDE SEQUENCE [LARGE SCALE GENOMIC DNA]</scope>
    <source>
        <strain evidence="1 2">BLCC-M143</strain>
    </source>
</reference>
<accession>A0ABT7BRI6</accession>